<evidence type="ECO:0000256" key="5">
    <source>
        <dbReference type="ARBA" id="ARBA00023125"/>
    </source>
</evidence>
<dbReference type="InterPro" id="IPR039425">
    <property type="entry name" value="RNA_pol_sigma-70-like"/>
</dbReference>
<dbReference type="RefSeq" id="WP_192769916.1">
    <property type="nucleotide sequence ID" value="NZ_JADBEB010000001.1"/>
</dbReference>
<dbReference type="Pfam" id="PF08281">
    <property type="entry name" value="Sigma70_r4_2"/>
    <property type="match status" value="1"/>
</dbReference>
<evidence type="ECO:0000313" key="10">
    <source>
        <dbReference type="Proteomes" id="UP000649753"/>
    </source>
</evidence>
<evidence type="ECO:0000259" key="8">
    <source>
        <dbReference type="Pfam" id="PF08281"/>
    </source>
</evidence>
<dbReference type="InterPro" id="IPR032710">
    <property type="entry name" value="NTF2-like_dom_sf"/>
</dbReference>
<dbReference type="InterPro" id="IPR014284">
    <property type="entry name" value="RNA_pol_sigma-70_dom"/>
</dbReference>
<dbReference type="PANTHER" id="PTHR43133">
    <property type="entry name" value="RNA POLYMERASE ECF-TYPE SIGMA FACTO"/>
    <property type="match status" value="1"/>
</dbReference>
<comment type="similarity">
    <text evidence="1">Belongs to the sigma-70 factor family. ECF subfamily.</text>
</comment>
<dbReference type="SUPFAM" id="SSF54427">
    <property type="entry name" value="NTF2-like"/>
    <property type="match status" value="1"/>
</dbReference>
<keyword evidence="5" id="KW-0238">DNA-binding</keyword>
<keyword evidence="4" id="KW-0731">Sigma factor</keyword>
<accession>A0A927M9Z6</accession>
<dbReference type="Gene3D" id="1.10.1740.10">
    <property type="match status" value="1"/>
</dbReference>
<evidence type="ECO:0000256" key="6">
    <source>
        <dbReference type="ARBA" id="ARBA00023163"/>
    </source>
</evidence>
<dbReference type="InterPro" id="IPR013249">
    <property type="entry name" value="RNA_pol_sigma70_r4_t2"/>
</dbReference>
<gene>
    <name evidence="9" type="ORF">H4W31_006312</name>
</gene>
<evidence type="ECO:0000259" key="7">
    <source>
        <dbReference type="Pfam" id="PF04542"/>
    </source>
</evidence>
<evidence type="ECO:0000256" key="1">
    <source>
        <dbReference type="ARBA" id="ARBA00010641"/>
    </source>
</evidence>
<protein>
    <submittedName>
        <fullName evidence="9">RNA polymerase sigma-70 factor (ECF subfamily)</fullName>
    </submittedName>
</protein>
<organism evidence="9 10">
    <name type="scientific">Plantactinospora soyae</name>
    <dbReference type="NCBI Taxonomy" id="1544732"/>
    <lineage>
        <taxon>Bacteria</taxon>
        <taxon>Bacillati</taxon>
        <taxon>Actinomycetota</taxon>
        <taxon>Actinomycetes</taxon>
        <taxon>Micromonosporales</taxon>
        <taxon>Micromonosporaceae</taxon>
        <taxon>Plantactinospora</taxon>
    </lineage>
</organism>
<dbReference type="InterPro" id="IPR013325">
    <property type="entry name" value="RNA_pol_sigma_r2"/>
</dbReference>
<keyword evidence="10" id="KW-1185">Reference proteome</keyword>
<dbReference type="NCBIfam" id="TIGR02937">
    <property type="entry name" value="sigma70-ECF"/>
    <property type="match status" value="1"/>
</dbReference>
<evidence type="ECO:0000256" key="4">
    <source>
        <dbReference type="ARBA" id="ARBA00023082"/>
    </source>
</evidence>
<evidence type="ECO:0000256" key="3">
    <source>
        <dbReference type="ARBA" id="ARBA00023015"/>
    </source>
</evidence>
<sequence length="313" mass="34853">MPSTGNSDAELVRSIQSGDVSGLGALLSRHEAGMKAVAYSLLGYGPDAEDAVQDAMLTALRRIGDVRDPAAVGSWLRMVVRNNCRSRLRATRPLLFGEPAALPLPATEPSPEDLLEDTALRDWVWHAVGELSEPVRLVTLLRYFTDVTSYDQIAALCGIPVGTVRSRLSQARARLTEALRNTTELAYDDAAEVNNAWRREAEEIIAASRRGEFARAVQEYWWPEADFVLPDGQRVPGRDFLVRAMEKDLADGVRQRIRHVAASGDVMVWEADLFSPQENPEHCPPGVVWLHHLRQGRIRRLRLFHPQPARPTG</sequence>
<dbReference type="SUPFAM" id="SSF88659">
    <property type="entry name" value="Sigma3 and sigma4 domains of RNA polymerase sigma factors"/>
    <property type="match status" value="1"/>
</dbReference>
<proteinExistence type="inferred from homology"/>
<dbReference type="PANTHER" id="PTHR43133:SF50">
    <property type="entry name" value="ECF RNA POLYMERASE SIGMA FACTOR SIGM"/>
    <property type="match status" value="1"/>
</dbReference>
<feature type="domain" description="RNA polymerase sigma-70 region 2" evidence="7">
    <location>
        <begin position="27"/>
        <end position="92"/>
    </location>
</feature>
<dbReference type="Pfam" id="PF04542">
    <property type="entry name" value="Sigma70_r2"/>
    <property type="match status" value="1"/>
</dbReference>
<evidence type="ECO:0000313" key="9">
    <source>
        <dbReference type="EMBL" id="MBE1490674.1"/>
    </source>
</evidence>
<comment type="subunit">
    <text evidence="2">Interacts transiently with the RNA polymerase catalytic core formed by RpoA, RpoB, RpoC and RpoZ (2 alpha, 1 beta, 1 beta' and 1 omega subunit) to form the RNA polymerase holoenzyme that can initiate transcription.</text>
</comment>
<dbReference type="GO" id="GO:0003677">
    <property type="term" value="F:DNA binding"/>
    <property type="evidence" value="ECO:0007669"/>
    <property type="project" value="UniProtKB-KW"/>
</dbReference>
<comment type="caution">
    <text evidence="9">The sequence shown here is derived from an EMBL/GenBank/DDBJ whole genome shotgun (WGS) entry which is preliminary data.</text>
</comment>
<dbReference type="Proteomes" id="UP000649753">
    <property type="component" value="Unassembled WGS sequence"/>
</dbReference>
<dbReference type="GO" id="GO:0016987">
    <property type="term" value="F:sigma factor activity"/>
    <property type="evidence" value="ECO:0007669"/>
    <property type="project" value="UniProtKB-KW"/>
</dbReference>
<evidence type="ECO:0000256" key="2">
    <source>
        <dbReference type="ARBA" id="ARBA00011344"/>
    </source>
</evidence>
<dbReference type="EMBL" id="JADBEB010000001">
    <property type="protein sequence ID" value="MBE1490674.1"/>
    <property type="molecule type" value="Genomic_DNA"/>
</dbReference>
<dbReference type="Gene3D" id="1.10.10.10">
    <property type="entry name" value="Winged helix-like DNA-binding domain superfamily/Winged helix DNA-binding domain"/>
    <property type="match status" value="1"/>
</dbReference>
<name>A0A927M9Z6_9ACTN</name>
<dbReference type="InterPro" id="IPR036388">
    <property type="entry name" value="WH-like_DNA-bd_sf"/>
</dbReference>
<dbReference type="InterPro" id="IPR013324">
    <property type="entry name" value="RNA_pol_sigma_r3/r4-like"/>
</dbReference>
<dbReference type="Gene3D" id="3.10.450.50">
    <property type="match status" value="1"/>
</dbReference>
<reference evidence="9" key="1">
    <citation type="submission" date="2020-10" db="EMBL/GenBank/DDBJ databases">
        <title>Sequencing the genomes of 1000 actinobacteria strains.</title>
        <authorList>
            <person name="Klenk H.-P."/>
        </authorList>
    </citation>
    <scope>NUCLEOTIDE SEQUENCE</scope>
    <source>
        <strain evidence="9">DSM 46832</strain>
    </source>
</reference>
<dbReference type="SUPFAM" id="SSF88946">
    <property type="entry name" value="Sigma2 domain of RNA polymerase sigma factors"/>
    <property type="match status" value="1"/>
</dbReference>
<keyword evidence="3" id="KW-0805">Transcription regulation</keyword>
<keyword evidence="6" id="KW-0804">Transcription</keyword>
<dbReference type="GO" id="GO:0006352">
    <property type="term" value="P:DNA-templated transcription initiation"/>
    <property type="evidence" value="ECO:0007669"/>
    <property type="project" value="InterPro"/>
</dbReference>
<dbReference type="AlphaFoldDB" id="A0A927M9Z6"/>
<feature type="domain" description="RNA polymerase sigma factor 70 region 4 type 2" evidence="8">
    <location>
        <begin position="122"/>
        <end position="175"/>
    </location>
</feature>
<dbReference type="CDD" id="cd06171">
    <property type="entry name" value="Sigma70_r4"/>
    <property type="match status" value="1"/>
</dbReference>
<dbReference type="InterPro" id="IPR007627">
    <property type="entry name" value="RNA_pol_sigma70_r2"/>
</dbReference>